<reference evidence="2" key="1">
    <citation type="submission" date="2023-10" db="EMBL/GenBank/DDBJ databases">
        <title>Genome assembly of Pristionchus species.</title>
        <authorList>
            <person name="Yoshida K."/>
            <person name="Sommer R.J."/>
        </authorList>
    </citation>
    <scope>NUCLEOTIDE SEQUENCE</scope>
    <source>
        <strain evidence="2">RS5133</strain>
    </source>
</reference>
<protein>
    <submittedName>
        <fullName evidence="2">Uncharacterized protein</fullName>
    </submittedName>
</protein>
<name>A0AAV5WUS2_9BILA</name>
<evidence type="ECO:0000313" key="3">
    <source>
        <dbReference type="Proteomes" id="UP001432322"/>
    </source>
</evidence>
<sequence>MHRWSSMFEVSSSQRAPSPYSKPTPRVLQESSYRIRGIRRRWRMSKLRENWRTLPPTLEKWSDSLSFSKSWKGFVFVSQMMTHISWFYPT</sequence>
<dbReference type="AlphaFoldDB" id="A0AAV5WUS2"/>
<feature type="region of interest" description="Disordered" evidence="1">
    <location>
        <begin position="1"/>
        <end position="27"/>
    </location>
</feature>
<organism evidence="2 3">
    <name type="scientific">Pristionchus fissidentatus</name>
    <dbReference type="NCBI Taxonomy" id="1538716"/>
    <lineage>
        <taxon>Eukaryota</taxon>
        <taxon>Metazoa</taxon>
        <taxon>Ecdysozoa</taxon>
        <taxon>Nematoda</taxon>
        <taxon>Chromadorea</taxon>
        <taxon>Rhabditida</taxon>
        <taxon>Rhabditina</taxon>
        <taxon>Diplogasteromorpha</taxon>
        <taxon>Diplogasteroidea</taxon>
        <taxon>Neodiplogasteridae</taxon>
        <taxon>Pristionchus</taxon>
    </lineage>
</organism>
<proteinExistence type="predicted"/>
<dbReference type="Proteomes" id="UP001432322">
    <property type="component" value="Unassembled WGS sequence"/>
</dbReference>
<accession>A0AAV5WUS2</accession>
<keyword evidence="3" id="KW-1185">Reference proteome</keyword>
<gene>
    <name evidence="2" type="ORF">PFISCL1PPCAC_25657</name>
</gene>
<evidence type="ECO:0000313" key="2">
    <source>
        <dbReference type="EMBL" id="GMT34360.1"/>
    </source>
</evidence>
<dbReference type="EMBL" id="BTSY01000006">
    <property type="protein sequence ID" value="GMT34360.1"/>
    <property type="molecule type" value="Genomic_DNA"/>
</dbReference>
<comment type="caution">
    <text evidence="2">The sequence shown here is derived from an EMBL/GenBank/DDBJ whole genome shotgun (WGS) entry which is preliminary data.</text>
</comment>
<evidence type="ECO:0000256" key="1">
    <source>
        <dbReference type="SAM" id="MobiDB-lite"/>
    </source>
</evidence>